<sequence>MRALTLLLLSLLATACSAPQVRPPGAIRKVVVVIGTRVDSLPVATYREDMLGEGNPRSVLIGQTQAVLRERGFEVVGSRISDAPSPSTGEVVALIRENKAEAAVIVVLNWVDVSSIRAMGRAEVFLEAGLVSPDGNLLWRKDSRTVSSISMYQSQTDYSSYLRKAVIDAVQEVP</sequence>
<reference evidence="3 4" key="1">
    <citation type="submission" date="2016-10" db="EMBL/GenBank/DDBJ databases">
        <authorList>
            <person name="Varghese N."/>
            <person name="Submissions S."/>
        </authorList>
    </citation>
    <scope>NUCLEOTIDE SEQUENCE [LARGE SCALE GENOMIC DNA]</scope>
    <source>
        <strain evidence="3 4">DSM 16525</strain>
    </source>
</reference>
<feature type="signal peptide" evidence="1">
    <location>
        <begin position="1"/>
        <end position="18"/>
    </location>
</feature>
<evidence type="ECO:0000313" key="3">
    <source>
        <dbReference type="EMBL" id="SEU26849.1"/>
    </source>
</evidence>
<evidence type="ECO:0000313" key="2">
    <source>
        <dbReference type="EMBL" id="GEN12174.1"/>
    </source>
</evidence>
<protein>
    <recommendedName>
        <fullName evidence="6">Lipoprotein</fullName>
    </recommendedName>
</protein>
<dbReference type="Proteomes" id="UP000321514">
    <property type="component" value="Unassembled WGS sequence"/>
</dbReference>
<dbReference type="OrthoDB" id="5382247at2"/>
<evidence type="ECO:0000256" key="1">
    <source>
        <dbReference type="SAM" id="SignalP"/>
    </source>
</evidence>
<evidence type="ECO:0000313" key="5">
    <source>
        <dbReference type="Proteomes" id="UP000321514"/>
    </source>
</evidence>
<feature type="chain" id="PRO_5022773197" description="Lipoprotein" evidence="1">
    <location>
        <begin position="19"/>
        <end position="174"/>
    </location>
</feature>
<dbReference type="EMBL" id="BJXR01000059">
    <property type="protein sequence ID" value="GEN12174.1"/>
    <property type="molecule type" value="Genomic_DNA"/>
</dbReference>
<keyword evidence="1" id="KW-0732">Signal</keyword>
<proteinExistence type="predicted"/>
<comment type="caution">
    <text evidence="2">The sequence shown here is derived from an EMBL/GenBank/DDBJ whole genome shotgun (WGS) entry which is preliminary data.</text>
</comment>
<evidence type="ECO:0008006" key="6">
    <source>
        <dbReference type="Google" id="ProtNLM"/>
    </source>
</evidence>
<evidence type="ECO:0000313" key="4">
    <source>
        <dbReference type="Proteomes" id="UP000183760"/>
    </source>
</evidence>
<keyword evidence="4" id="KW-1185">Reference proteome</keyword>
<dbReference type="PROSITE" id="PS51257">
    <property type="entry name" value="PROKAR_LIPOPROTEIN"/>
    <property type="match status" value="1"/>
</dbReference>
<dbReference type="Proteomes" id="UP000183760">
    <property type="component" value="Unassembled WGS sequence"/>
</dbReference>
<dbReference type="RefSeq" id="WP_074957012.1">
    <property type="nucleotide sequence ID" value="NZ_BJXR01000059.1"/>
</dbReference>
<gene>
    <name evidence="2" type="ORF">MFU01_72110</name>
    <name evidence="3" type="ORF">SAMN05443572_107333</name>
</gene>
<reference evidence="2 5" key="2">
    <citation type="submission" date="2019-07" db="EMBL/GenBank/DDBJ databases">
        <title>Whole genome shotgun sequence of Myxococcus fulvus NBRC 100333.</title>
        <authorList>
            <person name="Hosoyama A."/>
            <person name="Uohara A."/>
            <person name="Ohji S."/>
            <person name="Ichikawa N."/>
        </authorList>
    </citation>
    <scope>NUCLEOTIDE SEQUENCE [LARGE SCALE GENOMIC DNA]</scope>
    <source>
        <strain evidence="2 5">NBRC 100333</strain>
    </source>
</reference>
<dbReference type="EMBL" id="FOIB01000007">
    <property type="protein sequence ID" value="SEU26849.1"/>
    <property type="molecule type" value="Genomic_DNA"/>
</dbReference>
<organism evidence="2 5">
    <name type="scientific">Myxococcus fulvus</name>
    <dbReference type="NCBI Taxonomy" id="33"/>
    <lineage>
        <taxon>Bacteria</taxon>
        <taxon>Pseudomonadati</taxon>
        <taxon>Myxococcota</taxon>
        <taxon>Myxococcia</taxon>
        <taxon>Myxococcales</taxon>
        <taxon>Cystobacterineae</taxon>
        <taxon>Myxococcaceae</taxon>
        <taxon>Myxococcus</taxon>
    </lineage>
</organism>
<name>A0A511TDC4_MYXFU</name>
<dbReference type="AlphaFoldDB" id="A0A511TDC4"/>
<accession>A0A511TDC4</accession>
<dbReference type="STRING" id="1334629.MFUL124B02_21095"/>